<dbReference type="Pfam" id="PF21983">
    <property type="entry name" value="NikA-like"/>
    <property type="match status" value="1"/>
</dbReference>
<feature type="compositionally biased region" description="Basic and acidic residues" evidence="1">
    <location>
        <begin position="84"/>
        <end position="100"/>
    </location>
</feature>
<evidence type="ECO:0000313" key="2">
    <source>
        <dbReference type="EMBL" id="NYD37953.1"/>
    </source>
</evidence>
<sequence length="113" mass="12710">MRITLRCHNALVVAVRGSFMPDSASPTTIRFDPRDRALIEAVAHACDMTLSEYIREASLAAARGYRDTMGMDTVLERDQAYLEERARRSSRSADRRRALLEDVATEDPGRPRG</sequence>
<evidence type="ECO:0000313" key="3">
    <source>
        <dbReference type="Proteomes" id="UP000535890"/>
    </source>
</evidence>
<dbReference type="RefSeq" id="WP_179795463.1">
    <property type="nucleotide sequence ID" value="NZ_BAABHP010000024.1"/>
</dbReference>
<organism evidence="2 3">
    <name type="scientific">Actinomycetospora corticicola</name>
    <dbReference type="NCBI Taxonomy" id="663602"/>
    <lineage>
        <taxon>Bacteria</taxon>
        <taxon>Bacillati</taxon>
        <taxon>Actinomycetota</taxon>
        <taxon>Actinomycetes</taxon>
        <taxon>Pseudonocardiales</taxon>
        <taxon>Pseudonocardiaceae</taxon>
        <taxon>Actinomycetospora</taxon>
    </lineage>
</organism>
<keyword evidence="3" id="KW-1185">Reference proteome</keyword>
<protein>
    <submittedName>
        <fullName evidence="2">Uncharacterized protein</fullName>
    </submittedName>
</protein>
<gene>
    <name evidence="2" type="ORF">BJ983_004055</name>
</gene>
<dbReference type="AlphaFoldDB" id="A0A7Y9DYN3"/>
<dbReference type="InterPro" id="IPR053842">
    <property type="entry name" value="NikA-like"/>
</dbReference>
<feature type="region of interest" description="Disordered" evidence="1">
    <location>
        <begin position="84"/>
        <end position="113"/>
    </location>
</feature>
<name>A0A7Y9DYN3_9PSEU</name>
<comment type="caution">
    <text evidence="2">The sequence shown here is derived from an EMBL/GenBank/DDBJ whole genome shotgun (WGS) entry which is preliminary data.</text>
</comment>
<dbReference type="Proteomes" id="UP000535890">
    <property type="component" value="Unassembled WGS sequence"/>
</dbReference>
<reference evidence="2 3" key="1">
    <citation type="submission" date="2020-07" db="EMBL/GenBank/DDBJ databases">
        <title>Sequencing the genomes of 1000 actinobacteria strains.</title>
        <authorList>
            <person name="Klenk H.-P."/>
        </authorList>
    </citation>
    <scope>NUCLEOTIDE SEQUENCE [LARGE SCALE GENOMIC DNA]</scope>
    <source>
        <strain evidence="2 3">DSM 45772</strain>
    </source>
</reference>
<dbReference type="EMBL" id="JACCBN010000001">
    <property type="protein sequence ID" value="NYD37953.1"/>
    <property type="molecule type" value="Genomic_DNA"/>
</dbReference>
<proteinExistence type="predicted"/>
<evidence type="ECO:0000256" key="1">
    <source>
        <dbReference type="SAM" id="MobiDB-lite"/>
    </source>
</evidence>
<accession>A0A7Y9DYN3</accession>